<dbReference type="InterPro" id="IPR036388">
    <property type="entry name" value="WH-like_DNA-bd_sf"/>
</dbReference>
<dbReference type="Pfam" id="PF00126">
    <property type="entry name" value="HTH_1"/>
    <property type="match status" value="1"/>
</dbReference>
<dbReference type="InterPro" id="IPR000847">
    <property type="entry name" value="LysR_HTH_N"/>
</dbReference>
<reference evidence="6 7" key="1">
    <citation type="submission" date="2023-10" db="EMBL/GenBank/DDBJ databases">
        <title>Noviherbaspirillum sp. CPCC 100848 genome assembly.</title>
        <authorList>
            <person name="Li X.Y."/>
            <person name="Fang X.M."/>
        </authorList>
    </citation>
    <scope>NUCLEOTIDE SEQUENCE [LARGE SCALE GENOMIC DNA]</scope>
    <source>
        <strain evidence="6 7">CPCC 100848</strain>
    </source>
</reference>
<evidence type="ECO:0000313" key="7">
    <source>
        <dbReference type="Proteomes" id="UP001352263"/>
    </source>
</evidence>
<dbReference type="Gene3D" id="1.10.10.10">
    <property type="entry name" value="Winged helix-like DNA-binding domain superfamily/Winged helix DNA-binding domain"/>
    <property type="match status" value="1"/>
</dbReference>
<dbReference type="EMBL" id="JAWIIV010000046">
    <property type="protein sequence ID" value="MEC4723201.1"/>
    <property type="molecule type" value="Genomic_DNA"/>
</dbReference>
<evidence type="ECO:0000313" key="6">
    <source>
        <dbReference type="EMBL" id="MEC4723201.1"/>
    </source>
</evidence>
<keyword evidence="4" id="KW-0804">Transcription</keyword>
<keyword evidence="3" id="KW-0238">DNA-binding</keyword>
<dbReference type="Pfam" id="PF03466">
    <property type="entry name" value="LysR_substrate"/>
    <property type="match status" value="1"/>
</dbReference>
<dbReference type="InterPro" id="IPR005119">
    <property type="entry name" value="LysR_subst-bd"/>
</dbReference>
<dbReference type="PANTHER" id="PTHR30537">
    <property type="entry name" value="HTH-TYPE TRANSCRIPTIONAL REGULATOR"/>
    <property type="match status" value="1"/>
</dbReference>
<name>A0ABU6JIA7_9BURK</name>
<evidence type="ECO:0000256" key="2">
    <source>
        <dbReference type="ARBA" id="ARBA00023015"/>
    </source>
</evidence>
<dbReference type="InterPro" id="IPR058163">
    <property type="entry name" value="LysR-type_TF_proteobact-type"/>
</dbReference>
<dbReference type="PROSITE" id="PS50931">
    <property type="entry name" value="HTH_LYSR"/>
    <property type="match status" value="1"/>
</dbReference>
<dbReference type="SUPFAM" id="SSF53850">
    <property type="entry name" value="Periplasmic binding protein-like II"/>
    <property type="match status" value="1"/>
</dbReference>
<feature type="domain" description="HTH lysR-type" evidence="5">
    <location>
        <begin position="4"/>
        <end position="61"/>
    </location>
</feature>
<keyword evidence="2" id="KW-0805">Transcription regulation</keyword>
<dbReference type="RefSeq" id="WP_326509823.1">
    <property type="nucleotide sequence ID" value="NZ_JAWIIV010000046.1"/>
</dbReference>
<accession>A0ABU6JIA7</accession>
<evidence type="ECO:0000259" key="5">
    <source>
        <dbReference type="PROSITE" id="PS50931"/>
    </source>
</evidence>
<dbReference type="Gene3D" id="3.40.190.290">
    <property type="match status" value="1"/>
</dbReference>
<gene>
    <name evidence="6" type="ORF">RY831_28995</name>
</gene>
<comment type="similarity">
    <text evidence="1">Belongs to the LysR transcriptional regulatory family.</text>
</comment>
<dbReference type="Proteomes" id="UP001352263">
    <property type="component" value="Unassembled WGS sequence"/>
</dbReference>
<sequence length="264" mass="29134">MVTNSLDDLRVFVRVVELRSFAAVAEILGMPGSAVSKQIKRLEKKIGARLLNRTTHGVSPTEVGRVIFDHAYNILTEAKAIDGVVSGFQSEPFGLLHVAAPVAFANDHIIPLIPEFQQRYPDARLSLDLSDQYADVAGNGIDLVIRIANDLKPNLMARPLAAVRYLLCASPAYLGRNGIPQCPAELQQHRCLIYGRARTHDTWHFIDAGGDRVSACCRFCPRWMPRGSSAIPCMQPICRILSCRSRSGPLSITWWKNLETMAAA</sequence>
<evidence type="ECO:0000256" key="4">
    <source>
        <dbReference type="ARBA" id="ARBA00023163"/>
    </source>
</evidence>
<comment type="caution">
    <text evidence="6">The sequence shown here is derived from an EMBL/GenBank/DDBJ whole genome shotgun (WGS) entry which is preliminary data.</text>
</comment>
<keyword evidence="7" id="KW-1185">Reference proteome</keyword>
<dbReference type="SUPFAM" id="SSF46785">
    <property type="entry name" value="Winged helix' DNA-binding domain"/>
    <property type="match status" value="1"/>
</dbReference>
<dbReference type="PANTHER" id="PTHR30537:SF5">
    <property type="entry name" value="HTH-TYPE TRANSCRIPTIONAL ACTIVATOR TTDR-RELATED"/>
    <property type="match status" value="1"/>
</dbReference>
<dbReference type="CDD" id="cd08422">
    <property type="entry name" value="PBP2_CrgA_like"/>
    <property type="match status" value="1"/>
</dbReference>
<protein>
    <submittedName>
        <fullName evidence="6">LysR family transcriptional regulator</fullName>
    </submittedName>
</protein>
<organism evidence="6 7">
    <name type="scientific">Noviherbaspirillum album</name>
    <dbReference type="NCBI Taxonomy" id="3080276"/>
    <lineage>
        <taxon>Bacteria</taxon>
        <taxon>Pseudomonadati</taxon>
        <taxon>Pseudomonadota</taxon>
        <taxon>Betaproteobacteria</taxon>
        <taxon>Burkholderiales</taxon>
        <taxon>Oxalobacteraceae</taxon>
        <taxon>Noviherbaspirillum</taxon>
    </lineage>
</organism>
<evidence type="ECO:0000256" key="3">
    <source>
        <dbReference type="ARBA" id="ARBA00023125"/>
    </source>
</evidence>
<dbReference type="InterPro" id="IPR036390">
    <property type="entry name" value="WH_DNA-bd_sf"/>
</dbReference>
<proteinExistence type="inferred from homology"/>
<evidence type="ECO:0000256" key="1">
    <source>
        <dbReference type="ARBA" id="ARBA00009437"/>
    </source>
</evidence>